<evidence type="ECO:0000313" key="2">
    <source>
        <dbReference type="Proteomes" id="UP000265180"/>
    </source>
</evidence>
<name>A0A3P9LGN6_ORYLA</name>
<proteinExistence type="predicted"/>
<reference key="1">
    <citation type="journal article" date="2007" name="Nature">
        <title>The medaka draft genome and insights into vertebrate genome evolution.</title>
        <authorList>
            <person name="Kasahara M."/>
            <person name="Naruse K."/>
            <person name="Sasaki S."/>
            <person name="Nakatani Y."/>
            <person name="Qu W."/>
            <person name="Ahsan B."/>
            <person name="Yamada T."/>
            <person name="Nagayasu Y."/>
            <person name="Doi K."/>
            <person name="Kasai Y."/>
            <person name="Jindo T."/>
            <person name="Kobayashi D."/>
            <person name="Shimada A."/>
            <person name="Toyoda A."/>
            <person name="Kuroki Y."/>
            <person name="Fujiyama A."/>
            <person name="Sasaki T."/>
            <person name="Shimizu A."/>
            <person name="Asakawa S."/>
            <person name="Shimizu N."/>
            <person name="Hashimoto S."/>
            <person name="Yang J."/>
            <person name="Lee Y."/>
            <person name="Matsushima K."/>
            <person name="Sugano S."/>
            <person name="Sakaizumi M."/>
            <person name="Narita T."/>
            <person name="Ohishi K."/>
            <person name="Haga S."/>
            <person name="Ohta F."/>
            <person name="Nomoto H."/>
            <person name="Nogata K."/>
            <person name="Morishita T."/>
            <person name="Endo T."/>
            <person name="Shin-I T."/>
            <person name="Takeda H."/>
            <person name="Morishita S."/>
            <person name="Kohara Y."/>
        </authorList>
    </citation>
    <scope>NUCLEOTIDE SEQUENCE [LARGE SCALE GENOMIC DNA]</scope>
    <source>
        <strain>Hd-rR</strain>
    </source>
</reference>
<dbReference type="GO" id="GO:0003676">
    <property type="term" value="F:nucleic acid binding"/>
    <property type="evidence" value="ECO:0007669"/>
    <property type="project" value="InterPro"/>
</dbReference>
<accession>A0A3P9LGN6</accession>
<protein>
    <recommendedName>
        <fullName evidence="3">Tc1-like transposase DDE domain-containing protein</fullName>
    </recommendedName>
</protein>
<organism evidence="1 2">
    <name type="scientific">Oryzias latipes</name>
    <name type="common">Japanese rice fish</name>
    <name type="synonym">Japanese killifish</name>
    <dbReference type="NCBI Taxonomy" id="8090"/>
    <lineage>
        <taxon>Eukaryota</taxon>
        <taxon>Metazoa</taxon>
        <taxon>Chordata</taxon>
        <taxon>Craniata</taxon>
        <taxon>Vertebrata</taxon>
        <taxon>Euteleostomi</taxon>
        <taxon>Actinopterygii</taxon>
        <taxon>Neopterygii</taxon>
        <taxon>Teleostei</taxon>
        <taxon>Neoteleostei</taxon>
        <taxon>Acanthomorphata</taxon>
        <taxon>Ovalentaria</taxon>
        <taxon>Atherinomorphae</taxon>
        <taxon>Beloniformes</taxon>
        <taxon>Adrianichthyidae</taxon>
        <taxon>Oryziinae</taxon>
        <taxon>Oryzias</taxon>
    </lineage>
</organism>
<reference evidence="1 2" key="2">
    <citation type="submission" date="2017-04" db="EMBL/GenBank/DDBJ databases">
        <title>CpG methylation of centromeres and impact of large insertions on vertebrate speciation.</title>
        <authorList>
            <person name="Ichikawa K."/>
            <person name="Yoshimura J."/>
            <person name="Morishita S."/>
        </authorList>
    </citation>
    <scope>NUCLEOTIDE SEQUENCE</scope>
    <source>
        <strain evidence="1 2">HNI</strain>
    </source>
</reference>
<reference evidence="1" key="3">
    <citation type="submission" date="2025-08" db="UniProtKB">
        <authorList>
            <consortium name="Ensembl"/>
        </authorList>
    </citation>
    <scope>IDENTIFICATION</scope>
    <source>
        <strain evidence="1">HNI</strain>
    </source>
</reference>
<dbReference type="AlphaFoldDB" id="A0A3P9LGN6"/>
<reference evidence="1" key="4">
    <citation type="submission" date="2025-09" db="UniProtKB">
        <authorList>
            <consortium name="Ensembl"/>
        </authorList>
    </citation>
    <scope>IDENTIFICATION</scope>
    <source>
        <strain evidence="1">HNI</strain>
    </source>
</reference>
<dbReference type="Proteomes" id="UP000265180">
    <property type="component" value="Chromosome 10"/>
</dbReference>
<sequence>MDDNAPPHGARIVPAGFQKVGVSHVVWPTMTSDLNPIEHVWDHLGRNTRRRCHALTAVNGENISFTHCE</sequence>
<evidence type="ECO:0008006" key="3">
    <source>
        <dbReference type="Google" id="ProtNLM"/>
    </source>
</evidence>
<dbReference type="Gene3D" id="3.30.420.10">
    <property type="entry name" value="Ribonuclease H-like superfamily/Ribonuclease H"/>
    <property type="match status" value="1"/>
</dbReference>
<dbReference type="InterPro" id="IPR036397">
    <property type="entry name" value="RNaseH_sf"/>
</dbReference>
<evidence type="ECO:0000313" key="1">
    <source>
        <dbReference type="Ensembl" id="ENSORLP00020019762.1"/>
    </source>
</evidence>
<dbReference type="Ensembl" id="ENSORLT00020028962.1">
    <property type="protein sequence ID" value="ENSORLP00020019762.1"/>
    <property type="gene ID" value="ENSORLG00020020754.1"/>
</dbReference>